<reference evidence="9" key="1">
    <citation type="submission" date="2011-12" db="EMBL/GenBank/DDBJ databases">
        <title>Complete sequence of Methanoregula formicicum SMSP.</title>
        <authorList>
            <person name="Lucas S."/>
            <person name="Han J."/>
            <person name="Lapidus A."/>
            <person name="Cheng J.-F."/>
            <person name="Goodwin L."/>
            <person name="Pitluck S."/>
            <person name="Peters L."/>
            <person name="Ovchinnikova G."/>
            <person name="Teshima H."/>
            <person name="Detter J.C."/>
            <person name="Han C."/>
            <person name="Tapia R."/>
            <person name="Land M."/>
            <person name="Hauser L."/>
            <person name="Kyrpides N."/>
            <person name="Ivanova N."/>
            <person name="Pagani I."/>
            <person name="Imachi H."/>
            <person name="Tamaki H."/>
            <person name="Sekiguchi Y."/>
            <person name="Kamagata Y."/>
            <person name="Cadillo-Quiroz H."/>
            <person name="Zinder S."/>
            <person name="Liu W.-T."/>
            <person name="Woyke T."/>
        </authorList>
    </citation>
    <scope>NUCLEOTIDE SEQUENCE [LARGE SCALE GENOMIC DNA]</scope>
    <source>
        <strain evidence="9">DSM 22288 / NBRC 105244 / SMSP</strain>
    </source>
</reference>
<dbReference type="EMBL" id="CP003167">
    <property type="protein sequence ID" value="AGB02871.1"/>
    <property type="molecule type" value="Genomic_DNA"/>
</dbReference>
<evidence type="ECO:0000259" key="7">
    <source>
        <dbReference type="Pfam" id="PF14824"/>
    </source>
</evidence>
<evidence type="ECO:0000256" key="6">
    <source>
        <dbReference type="ARBA" id="ARBA00047561"/>
    </source>
</evidence>
<dbReference type="Gene3D" id="3.40.50.720">
    <property type="entry name" value="NAD(P)-binding Rossmann-like Domain"/>
    <property type="match status" value="1"/>
</dbReference>
<reference evidence="8 9" key="2">
    <citation type="journal article" date="2014" name="Genome Announc.">
        <title>Complete Genome Sequence of Methanoregula formicica SMSPT, a Mesophilic Hydrogenotrophic Methanogen Isolated from a Methanogenic Upflow Anaerobic Sludge Blanket Reactor.</title>
        <authorList>
            <person name="Yamamoto K."/>
            <person name="Tamaki H."/>
            <person name="Cadillo-Quiroz H."/>
            <person name="Imachi H."/>
            <person name="Kyrpides N."/>
            <person name="Woyke T."/>
            <person name="Goodwin L."/>
            <person name="Zinder S.H."/>
            <person name="Kamagata Y."/>
            <person name="Liu W.T."/>
        </authorList>
    </citation>
    <scope>NUCLEOTIDE SEQUENCE [LARGE SCALE GENOMIC DNA]</scope>
    <source>
        <strain evidence="9">DSM 22288 / NBRC 105244 / SMSP</strain>
    </source>
</reference>
<evidence type="ECO:0000256" key="3">
    <source>
        <dbReference type="ARBA" id="ARBA00023002"/>
    </source>
</evidence>
<dbReference type="GO" id="GO:0043115">
    <property type="term" value="F:precorrin-2 dehydrogenase activity"/>
    <property type="evidence" value="ECO:0007669"/>
    <property type="project" value="UniProtKB-EC"/>
</dbReference>
<dbReference type="SUPFAM" id="SSF51735">
    <property type="entry name" value="NAD(P)-binding Rossmann-fold domains"/>
    <property type="match status" value="1"/>
</dbReference>
<dbReference type="InterPro" id="IPR006367">
    <property type="entry name" value="Sirohaem_synthase_N"/>
</dbReference>
<dbReference type="InterPro" id="IPR036291">
    <property type="entry name" value="NAD(P)-bd_dom_sf"/>
</dbReference>
<keyword evidence="9" id="KW-1185">Reference proteome</keyword>
<dbReference type="Pfam" id="PF14824">
    <property type="entry name" value="Sirohm_synth_M"/>
    <property type="match status" value="1"/>
</dbReference>
<evidence type="ECO:0000313" key="9">
    <source>
        <dbReference type="Proteomes" id="UP000010824"/>
    </source>
</evidence>
<dbReference type="GeneID" id="14308237"/>
<dbReference type="GO" id="GO:0019354">
    <property type="term" value="P:siroheme biosynthetic process"/>
    <property type="evidence" value="ECO:0007669"/>
    <property type="project" value="UniProtKB-UniPathway"/>
</dbReference>
<dbReference type="InterPro" id="IPR042518">
    <property type="entry name" value="SirC_C"/>
</dbReference>
<gene>
    <name evidence="8" type="ordered locus">Metfor_1848</name>
</gene>
<dbReference type="STRING" id="593750.Metfor_1848"/>
<accession>L0HGF6</accession>
<keyword evidence="5" id="KW-0627">Porphyrin biosynthesis</keyword>
<dbReference type="PANTHER" id="PTHR35330:SF1">
    <property type="entry name" value="SIROHEME BIOSYNTHESIS PROTEIN MET8"/>
    <property type="match status" value="1"/>
</dbReference>
<evidence type="ECO:0000256" key="2">
    <source>
        <dbReference type="ARBA" id="ARBA00012400"/>
    </source>
</evidence>
<dbReference type="Proteomes" id="UP000010824">
    <property type="component" value="Chromosome"/>
</dbReference>
<dbReference type="PANTHER" id="PTHR35330">
    <property type="entry name" value="SIROHEME BIOSYNTHESIS PROTEIN MET8"/>
    <property type="match status" value="1"/>
</dbReference>
<dbReference type="InterPro" id="IPR028281">
    <property type="entry name" value="Sirohaem_synthase_central"/>
</dbReference>
<dbReference type="InterPro" id="IPR028161">
    <property type="entry name" value="Met8-like"/>
</dbReference>
<keyword evidence="4" id="KW-0520">NAD</keyword>
<proteinExistence type="predicted"/>
<dbReference type="KEGG" id="mfo:Metfor_1848"/>
<dbReference type="NCBIfam" id="TIGR01470">
    <property type="entry name" value="cysG_Nterm"/>
    <property type="match status" value="1"/>
</dbReference>
<dbReference type="HOGENOM" id="CLU_011276_8_1_2"/>
<evidence type="ECO:0000256" key="5">
    <source>
        <dbReference type="ARBA" id="ARBA00023244"/>
    </source>
</evidence>
<name>L0HGF6_METFS</name>
<evidence type="ECO:0000256" key="1">
    <source>
        <dbReference type="ARBA" id="ARBA00005010"/>
    </source>
</evidence>
<dbReference type="SUPFAM" id="SSF75615">
    <property type="entry name" value="Siroheme synthase middle domains-like"/>
    <property type="match status" value="1"/>
</dbReference>
<dbReference type="FunCoup" id="L0HGF6">
    <property type="interactions" value="89"/>
</dbReference>
<dbReference type="Gene3D" id="1.10.8.610">
    <property type="entry name" value="SirC, precorrin-2 dehydrogenase, C-terminal helical domain-like"/>
    <property type="match status" value="1"/>
</dbReference>
<protein>
    <recommendedName>
        <fullName evidence="2">precorrin-2 dehydrogenase</fullName>
        <ecNumber evidence="2">1.3.1.76</ecNumber>
    </recommendedName>
</protein>
<dbReference type="GO" id="GO:0004325">
    <property type="term" value="F:ferrochelatase activity"/>
    <property type="evidence" value="ECO:0007669"/>
    <property type="project" value="InterPro"/>
</dbReference>
<dbReference type="EC" id="1.3.1.76" evidence="2"/>
<dbReference type="RefSeq" id="WP_015285834.1">
    <property type="nucleotide sequence ID" value="NC_019943.1"/>
</dbReference>
<evidence type="ECO:0000313" key="8">
    <source>
        <dbReference type="EMBL" id="AGB02871.1"/>
    </source>
</evidence>
<evidence type="ECO:0000256" key="4">
    <source>
        <dbReference type="ARBA" id="ARBA00023027"/>
    </source>
</evidence>
<dbReference type="eggNOG" id="arCOG01044">
    <property type="taxonomic scope" value="Archaea"/>
</dbReference>
<comment type="catalytic activity">
    <reaction evidence="6">
        <text>precorrin-2 + NAD(+) = sirohydrochlorin + NADH + 2 H(+)</text>
        <dbReference type="Rhea" id="RHEA:15613"/>
        <dbReference type="ChEBI" id="CHEBI:15378"/>
        <dbReference type="ChEBI" id="CHEBI:57540"/>
        <dbReference type="ChEBI" id="CHEBI:57945"/>
        <dbReference type="ChEBI" id="CHEBI:58351"/>
        <dbReference type="ChEBI" id="CHEBI:58827"/>
        <dbReference type="EC" id="1.3.1.76"/>
    </reaction>
</comment>
<sequence>MIPLFVDCSDRRIVIFGGGNVAARKAAYFSGKSHLTVVSRSFVSAFDSLQATRVEIDLEKTSDLKLLDLIRDAFLVIGALSDPEINNRIGRLCRAKGILFNNADGESGDVVLPAVTGGDHYTIAISTDGASPAVSRFIREQIEDEFPALDAMIALQERLRGVLKEKEPDQAKRNAVLRNVLNDHAIWEQLFSDRGAAWKDVERRYLHG</sequence>
<comment type="pathway">
    <text evidence="1">Porphyrin-containing compound metabolism; siroheme biosynthesis; sirohydrochlorin from precorrin-2: step 1/1.</text>
</comment>
<organism evidence="8 9">
    <name type="scientific">Methanoregula formicica (strain DSM 22288 / NBRC 105244 / SMSP)</name>
    <dbReference type="NCBI Taxonomy" id="593750"/>
    <lineage>
        <taxon>Archaea</taxon>
        <taxon>Methanobacteriati</taxon>
        <taxon>Methanobacteriota</taxon>
        <taxon>Stenosarchaea group</taxon>
        <taxon>Methanomicrobia</taxon>
        <taxon>Methanomicrobiales</taxon>
        <taxon>Methanoregulaceae</taxon>
        <taxon>Methanoregula</taxon>
    </lineage>
</organism>
<dbReference type="UniPathway" id="UPA00262">
    <property type="reaction ID" value="UER00222"/>
</dbReference>
<dbReference type="Pfam" id="PF13241">
    <property type="entry name" value="NAD_binding_7"/>
    <property type="match status" value="1"/>
</dbReference>
<dbReference type="AlphaFoldDB" id="L0HGF6"/>
<dbReference type="InParanoid" id="L0HGF6"/>
<keyword evidence="3" id="KW-0560">Oxidoreductase</keyword>
<dbReference type="OrthoDB" id="10510at2157"/>
<feature type="domain" description="Siroheme synthase central" evidence="7">
    <location>
        <begin position="123"/>
        <end position="144"/>
    </location>
</feature>